<feature type="site" description="Interaction with DNA substrate" evidence="7">
    <location>
        <position position="252"/>
    </location>
</feature>
<feature type="active site" evidence="5">
    <location>
        <position position="105"/>
    </location>
</feature>
<evidence type="ECO:0000256" key="6">
    <source>
        <dbReference type="PIRSR" id="PIRSR604808-2"/>
    </source>
</evidence>
<dbReference type="GO" id="GO:0008311">
    <property type="term" value="F:double-stranded DNA 3'-5' DNA exonuclease activity"/>
    <property type="evidence" value="ECO:0007669"/>
    <property type="project" value="UniProtKB-EC"/>
</dbReference>
<dbReference type="STRING" id="488538.SAR116_1811"/>
<dbReference type="Proteomes" id="UP000007460">
    <property type="component" value="Chromosome"/>
</dbReference>
<dbReference type="InterPro" id="IPR036691">
    <property type="entry name" value="Endo/exonu/phosph_ase_sf"/>
</dbReference>
<evidence type="ECO:0000256" key="5">
    <source>
        <dbReference type="PIRSR" id="PIRSR604808-1"/>
    </source>
</evidence>
<evidence type="ECO:0000313" key="9">
    <source>
        <dbReference type="EMBL" id="ADE40054.1"/>
    </source>
</evidence>
<feature type="site" description="Important for catalytic activity" evidence="7">
    <location>
        <position position="222"/>
    </location>
</feature>
<dbReference type="GO" id="GO:0046872">
    <property type="term" value="F:metal ion binding"/>
    <property type="evidence" value="ECO:0007669"/>
    <property type="project" value="UniProtKB-KW"/>
</dbReference>
<sequence>MKIATWNINSVRLRRDLVKQFLDESDVDVLCLQETKTEDKSFPVDFFAEAGWGHQAIRGEKSYNGVAILSRTPLADIAHINWAGKQDCRHISARTESGVTIHNFYVPAGGDVADPDENPKFAHKLTFLAEMTAHFVKNRPENAVLVGDLNIAPLAEDVWSTKQLLKVVSHTPVETDGLKALMAKGSWHDPVRAHFGDDEQIYSWWSYRSRDWQVNNRGRRLDHIWVSTDLANAVSKAEILTDYRNAEKPSDHVPTIITL</sequence>
<evidence type="ECO:0000259" key="8">
    <source>
        <dbReference type="Pfam" id="PF03372"/>
    </source>
</evidence>
<keyword evidence="10" id="KW-1185">Reference proteome</keyword>
<keyword evidence="6" id="KW-0464">Manganese</keyword>
<protein>
    <submittedName>
        <fullName evidence="9">Exodeoxyribonuclease III Xth</fullName>
        <ecNumber evidence="9">3.1.11.2</ecNumber>
    </submittedName>
</protein>
<dbReference type="Pfam" id="PF03372">
    <property type="entry name" value="Exo_endo_phos"/>
    <property type="match status" value="1"/>
</dbReference>
<dbReference type="EMBL" id="CP001751">
    <property type="protein sequence ID" value="ADE40054.1"/>
    <property type="molecule type" value="Genomic_DNA"/>
</dbReference>
<dbReference type="HOGENOM" id="CLU_027539_0_0_5"/>
<reference evidence="9 10" key="1">
    <citation type="journal article" date="2010" name="J. Bacteriol.">
        <title>Complete genome sequence of "Candidatus Puniceispirillum marinum" IMCC1322, a representative of the SAR116 clade in the Alphaproteobacteria.</title>
        <authorList>
            <person name="Oh H.M."/>
            <person name="Kwon K.K."/>
            <person name="Kang I."/>
            <person name="Kang S.G."/>
            <person name="Lee J.H."/>
            <person name="Kim S.J."/>
            <person name="Cho J.C."/>
        </authorList>
    </citation>
    <scope>NUCLEOTIDE SEQUENCE [LARGE SCALE GENOMIC DNA]</scope>
    <source>
        <strain evidence="9 10">IMCC1322</strain>
    </source>
</reference>
<feature type="active site" description="Proton donor/acceptor" evidence="5">
    <location>
        <position position="148"/>
    </location>
</feature>
<evidence type="ECO:0000256" key="1">
    <source>
        <dbReference type="ARBA" id="ARBA00007092"/>
    </source>
</evidence>
<keyword evidence="2 6" id="KW-0479">Metal-binding</keyword>
<dbReference type="NCBIfam" id="TIGR00633">
    <property type="entry name" value="xth"/>
    <property type="match status" value="1"/>
</dbReference>
<dbReference type="PANTHER" id="PTHR43250:SF2">
    <property type="entry name" value="EXODEOXYRIBONUCLEASE III"/>
    <property type="match status" value="1"/>
</dbReference>
<dbReference type="PROSITE" id="PS51435">
    <property type="entry name" value="AP_NUCLEASE_F1_4"/>
    <property type="match status" value="1"/>
</dbReference>
<feature type="binding site" evidence="6">
    <location>
        <position position="252"/>
    </location>
    <ligand>
        <name>Mg(2+)</name>
        <dbReference type="ChEBI" id="CHEBI:18420"/>
        <label>1</label>
    </ligand>
</feature>
<dbReference type="KEGG" id="apb:SAR116_1811"/>
<feature type="site" description="Transition state stabilizer" evidence="7">
    <location>
        <position position="150"/>
    </location>
</feature>
<dbReference type="SUPFAM" id="SSF56219">
    <property type="entry name" value="DNase I-like"/>
    <property type="match status" value="1"/>
</dbReference>
<keyword evidence="4 6" id="KW-0460">Magnesium</keyword>
<dbReference type="RefSeq" id="WP_013046681.1">
    <property type="nucleotide sequence ID" value="NC_014010.1"/>
</dbReference>
<dbReference type="CDD" id="cd09086">
    <property type="entry name" value="ExoIII-like_AP-endo"/>
    <property type="match status" value="1"/>
</dbReference>
<keyword evidence="3 9" id="KW-0378">Hydrolase</keyword>
<evidence type="ECO:0000256" key="4">
    <source>
        <dbReference type="ARBA" id="ARBA00022842"/>
    </source>
</evidence>
<dbReference type="eggNOG" id="COG0708">
    <property type="taxonomic scope" value="Bacteria"/>
</dbReference>
<comment type="similarity">
    <text evidence="1">Belongs to the DNA repair enzymes AP/ExoA family.</text>
</comment>
<name>D5BML1_PUNMI</name>
<dbReference type="InterPro" id="IPR037493">
    <property type="entry name" value="ExoIII-like"/>
</dbReference>
<proteinExistence type="inferred from homology"/>
<evidence type="ECO:0000256" key="7">
    <source>
        <dbReference type="PIRSR" id="PIRSR604808-3"/>
    </source>
</evidence>
<gene>
    <name evidence="9" type="ordered locus">SAR116_1811</name>
</gene>
<feature type="binding site" evidence="6">
    <location>
        <position position="148"/>
    </location>
    <ligand>
        <name>Mg(2+)</name>
        <dbReference type="ChEBI" id="CHEBI:18420"/>
        <label>1</label>
    </ligand>
</feature>
<dbReference type="EC" id="3.1.11.2" evidence="9"/>
<feature type="domain" description="Endonuclease/exonuclease/phosphatase" evidence="8">
    <location>
        <begin position="4"/>
        <end position="252"/>
    </location>
</feature>
<evidence type="ECO:0000313" key="10">
    <source>
        <dbReference type="Proteomes" id="UP000007460"/>
    </source>
</evidence>
<organism evidence="9 10">
    <name type="scientific">Puniceispirillum marinum (strain IMCC1322)</name>
    <dbReference type="NCBI Taxonomy" id="488538"/>
    <lineage>
        <taxon>Bacteria</taxon>
        <taxon>Pseudomonadati</taxon>
        <taxon>Pseudomonadota</taxon>
        <taxon>Alphaproteobacteria</taxon>
        <taxon>Candidatus Puniceispirillales</taxon>
        <taxon>Candidatus Puniceispirillaceae</taxon>
        <taxon>Candidatus Puniceispirillum</taxon>
    </lineage>
</organism>
<feature type="binding site" evidence="6">
    <location>
        <position position="251"/>
    </location>
    <ligand>
        <name>Mg(2+)</name>
        <dbReference type="ChEBI" id="CHEBI:18420"/>
        <label>1</label>
    </ligand>
</feature>
<dbReference type="InterPro" id="IPR004808">
    <property type="entry name" value="AP_endonuc_1"/>
</dbReference>
<dbReference type="OrthoDB" id="9803914at2"/>
<evidence type="ECO:0000256" key="2">
    <source>
        <dbReference type="ARBA" id="ARBA00022723"/>
    </source>
</evidence>
<accession>D5BML1</accession>
<dbReference type="NCBIfam" id="TIGR00195">
    <property type="entry name" value="exoDNase_III"/>
    <property type="match status" value="1"/>
</dbReference>
<dbReference type="GO" id="GO:0006281">
    <property type="term" value="P:DNA repair"/>
    <property type="evidence" value="ECO:0007669"/>
    <property type="project" value="InterPro"/>
</dbReference>
<feature type="binding site" evidence="6">
    <location>
        <position position="7"/>
    </location>
    <ligand>
        <name>Mg(2+)</name>
        <dbReference type="ChEBI" id="CHEBI:18420"/>
        <label>1</label>
    </ligand>
</feature>
<evidence type="ECO:0000256" key="3">
    <source>
        <dbReference type="ARBA" id="ARBA00022801"/>
    </source>
</evidence>
<dbReference type="PANTHER" id="PTHR43250">
    <property type="entry name" value="EXODEOXYRIBONUCLEASE III"/>
    <property type="match status" value="1"/>
</dbReference>
<feature type="active site" description="Proton acceptor" evidence="5">
    <location>
        <position position="252"/>
    </location>
</feature>
<comment type="cofactor">
    <cofactor evidence="6">
        <name>Mg(2+)</name>
        <dbReference type="ChEBI" id="CHEBI:18420"/>
    </cofactor>
    <cofactor evidence="6">
        <name>Mn(2+)</name>
        <dbReference type="ChEBI" id="CHEBI:29035"/>
    </cofactor>
    <text evidence="6">Probably binds two magnesium or manganese ions per subunit.</text>
</comment>
<dbReference type="Gene3D" id="3.60.10.10">
    <property type="entry name" value="Endonuclease/exonuclease/phosphatase"/>
    <property type="match status" value="1"/>
</dbReference>
<feature type="binding site" evidence="6">
    <location>
        <position position="150"/>
    </location>
    <ligand>
        <name>Mg(2+)</name>
        <dbReference type="ChEBI" id="CHEBI:18420"/>
        <label>1</label>
    </ligand>
</feature>
<dbReference type="InterPro" id="IPR005135">
    <property type="entry name" value="Endo/exonuclease/phosphatase"/>
</dbReference>
<dbReference type="AlphaFoldDB" id="D5BML1"/>
<feature type="binding site" evidence="6">
    <location>
        <position position="34"/>
    </location>
    <ligand>
        <name>Mg(2+)</name>
        <dbReference type="ChEBI" id="CHEBI:18420"/>
        <label>1</label>
    </ligand>
</feature>